<dbReference type="Proteomes" id="UP000622638">
    <property type="component" value="Unassembled WGS sequence"/>
</dbReference>
<comment type="caution">
    <text evidence="3">The sequence shown here is derived from an EMBL/GenBank/DDBJ whole genome shotgun (WGS) entry which is preliminary data.</text>
</comment>
<accession>A0A6I3SYN2</accession>
<reference evidence="2" key="1">
    <citation type="journal article" date="2014" name="Int. J. Syst. Evol. Microbiol.">
        <title>Complete genome of a new Firmicutes species belonging to the dominant human colonic microbiota ('Ruminococcus bicirculans') reveals two chromosomes and a selective capacity to utilize plant glucans.</title>
        <authorList>
            <consortium name="NISC Comparative Sequencing Program"/>
            <person name="Wegmann U."/>
            <person name="Louis P."/>
            <person name="Goesmann A."/>
            <person name="Henrissat B."/>
            <person name="Duncan S.H."/>
            <person name="Flint H.J."/>
        </authorList>
    </citation>
    <scope>NUCLEOTIDE SEQUENCE</scope>
    <source>
        <strain evidence="2">CGMCC 1.15931</strain>
    </source>
</reference>
<dbReference type="AlphaFoldDB" id="A0A6I3SYN2"/>
<dbReference type="Proteomes" id="UP000430634">
    <property type="component" value="Unassembled WGS sequence"/>
</dbReference>
<sequence>MFISKFRTDWVTELENYSASPEENDNYLYMLLEGAFVQSLHKQFLFAETDLLFRYLPGFDDQAASVSPFVIRYDSRDALNRALVACDGWPMVAAIETPENLPEVALRLAECCIVEADGQRFNLRFSDTRRIERVIAVLSSSQRSLFFGPASKWYFVGRDGEWNSLCAKQWETSDNKPPSLVFSTEQYGELIEDSLVDEILSVLENTGLQITANTLYYYRLVTDALSIVEGDLEFSNLVRWAHHAIIIQSDSQRALDVTDFAYWRNQGNDREDRA</sequence>
<dbReference type="InterPro" id="IPR025391">
    <property type="entry name" value="DUF4123"/>
</dbReference>
<dbReference type="EMBL" id="WNKZ01000044">
    <property type="protein sequence ID" value="MTV54179.1"/>
    <property type="molecule type" value="Genomic_DNA"/>
</dbReference>
<reference evidence="5" key="2">
    <citation type="journal article" date="2019" name="Int. J. Syst. Evol. Microbiol.">
        <title>The Global Catalogue of Microorganisms (GCM) 10K type strain sequencing project: providing services to taxonomists for standard genome sequencing and annotation.</title>
        <authorList>
            <consortium name="The Broad Institute Genomics Platform"/>
            <consortium name="The Broad Institute Genome Sequencing Center for Infectious Disease"/>
            <person name="Wu L."/>
            <person name="Ma J."/>
        </authorList>
    </citation>
    <scope>NUCLEOTIDE SEQUENCE [LARGE SCALE GENOMIC DNA]</scope>
    <source>
        <strain evidence="5">CGMCC 1.15931</strain>
    </source>
</reference>
<evidence type="ECO:0000313" key="2">
    <source>
        <dbReference type="EMBL" id="GGC15204.1"/>
    </source>
</evidence>
<gene>
    <name evidence="2" type="ORF">GCM10011572_40700</name>
    <name evidence="3" type="ORF">GM672_15720</name>
</gene>
<reference evidence="2" key="4">
    <citation type="submission" date="2024-05" db="EMBL/GenBank/DDBJ databases">
        <authorList>
            <person name="Sun Q."/>
            <person name="Zhou Y."/>
        </authorList>
    </citation>
    <scope>NUCLEOTIDE SEQUENCE</scope>
    <source>
        <strain evidence="2">CGMCC 1.15931</strain>
    </source>
</reference>
<dbReference type="Pfam" id="PF13503">
    <property type="entry name" value="DUF4123"/>
    <property type="match status" value="1"/>
</dbReference>
<dbReference type="RefSeq" id="WP_155471479.1">
    <property type="nucleotide sequence ID" value="NZ_BMKG01000020.1"/>
</dbReference>
<evidence type="ECO:0000313" key="5">
    <source>
        <dbReference type="Proteomes" id="UP000622638"/>
    </source>
</evidence>
<protein>
    <submittedName>
        <fullName evidence="3">DUF4123 domain-containing protein</fullName>
    </submittedName>
</protein>
<keyword evidence="5" id="KW-1185">Reference proteome</keyword>
<name>A0A6I3SYN2_9BURK</name>
<dbReference type="OrthoDB" id="8593711at2"/>
<reference evidence="3 4" key="3">
    <citation type="submission" date="2019-11" db="EMBL/GenBank/DDBJ databases">
        <title>Type strains purchased from KCTC, JCM and DSMZ.</title>
        <authorList>
            <person name="Lu H."/>
        </authorList>
    </citation>
    <scope>NUCLEOTIDE SEQUENCE [LARGE SCALE GENOMIC DNA]</scope>
    <source>
        <strain evidence="3 4">KCTC 52429</strain>
    </source>
</reference>
<evidence type="ECO:0000313" key="4">
    <source>
        <dbReference type="Proteomes" id="UP000430634"/>
    </source>
</evidence>
<organism evidence="3 4">
    <name type="scientific">Pseudoduganella buxea</name>
    <dbReference type="NCBI Taxonomy" id="1949069"/>
    <lineage>
        <taxon>Bacteria</taxon>
        <taxon>Pseudomonadati</taxon>
        <taxon>Pseudomonadota</taxon>
        <taxon>Betaproteobacteria</taxon>
        <taxon>Burkholderiales</taxon>
        <taxon>Oxalobacteraceae</taxon>
        <taxon>Telluria group</taxon>
        <taxon>Pseudoduganella</taxon>
    </lineage>
</organism>
<proteinExistence type="predicted"/>
<evidence type="ECO:0000259" key="1">
    <source>
        <dbReference type="Pfam" id="PF13503"/>
    </source>
</evidence>
<evidence type="ECO:0000313" key="3">
    <source>
        <dbReference type="EMBL" id="MTV54179.1"/>
    </source>
</evidence>
<dbReference type="EMBL" id="BMKG01000020">
    <property type="protein sequence ID" value="GGC15204.1"/>
    <property type="molecule type" value="Genomic_DNA"/>
</dbReference>
<feature type="domain" description="DUF4123" evidence="1">
    <location>
        <begin position="28"/>
        <end position="144"/>
    </location>
</feature>